<sequence>MKFKVLFLAAAGLLFSCQNKEKSKSEEVALKYFETYSAKTDYNQMKSFYNDSVEYENVIQNTSVIKFETGYLLNELFAWNDKSLAYENNKVLKVNEVITNDSMAVVNGQFNSYTYNGFTFAPMKFTTYLYFDENHKIKKQVDWMNYPIGDLIELYQMEQSKTIDVDK</sequence>
<evidence type="ECO:0008006" key="3">
    <source>
        <dbReference type="Google" id="ProtNLM"/>
    </source>
</evidence>
<evidence type="ECO:0000313" key="1">
    <source>
        <dbReference type="EMBL" id="RLZ06512.1"/>
    </source>
</evidence>
<dbReference type="RefSeq" id="WP_121935710.1">
    <property type="nucleotide sequence ID" value="NZ_RDOJ01000026.1"/>
</dbReference>
<evidence type="ECO:0000313" key="2">
    <source>
        <dbReference type="Proteomes" id="UP000275348"/>
    </source>
</evidence>
<proteinExistence type="predicted"/>
<dbReference type="PROSITE" id="PS51257">
    <property type="entry name" value="PROKAR_LIPOPROTEIN"/>
    <property type="match status" value="1"/>
</dbReference>
<gene>
    <name evidence="1" type="ORF">EAH69_13325</name>
</gene>
<keyword evidence="2" id="KW-1185">Reference proteome</keyword>
<name>A0A3L9M0U8_9FLAO</name>
<dbReference type="Gene3D" id="3.10.450.50">
    <property type="match status" value="1"/>
</dbReference>
<reference evidence="1 2" key="1">
    <citation type="submission" date="2018-10" db="EMBL/GenBank/DDBJ databases">
        <authorList>
            <person name="Chen X."/>
        </authorList>
    </citation>
    <scope>NUCLEOTIDE SEQUENCE [LARGE SCALE GENOMIC DNA]</scope>
    <source>
        <strain evidence="1 2">YIM 102668</strain>
    </source>
</reference>
<accession>A0A3L9M0U8</accession>
<dbReference type="AlphaFoldDB" id="A0A3L9M0U8"/>
<comment type="caution">
    <text evidence="1">The sequence shown here is derived from an EMBL/GenBank/DDBJ whole genome shotgun (WGS) entry which is preliminary data.</text>
</comment>
<dbReference type="OrthoDB" id="1452216at2"/>
<protein>
    <recommendedName>
        <fullName evidence="3">Nuclear transport factor 2 family protein</fullName>
    </recommendedName>
</protein>
<organism evidence="1 2">
    <name type="scientific">Faecalibacter macacae</name>
    <dbReference type="NCBI Taxonomy" id="1859289"/>
    <lineage>
        <taxon>Bacteria</taxon>
        <taxon>Pseudomonadati</taxon>
        <taxon>Bacteroidota</taxon>
        <taxon>Flavobacteriia</taxon>
        <taxon>Flavobacteriales</taxon>
        <taxon>Weeksellaceae</taxon>
        <taxon>Faecalibacter</taxon>
    </lineage>
</organism>
<dbReference type="Proteomes" id="UP000275348">
    <property type="component" value="Unassembled WGS sequence"/>
</dbReference>
<dbReference type="EMBL" id="RDOJ01000026">
    <property type="protein sequence ID" value="RLZ06512.1"/>
    <property type="molecule type" value="Genomic_DNA"/>
</dbReference>